<dbReference type="Proteomes" id="UP000620591">
    <property type="component" value="Unassembled WGS sequence"/>
</dbReference>
<dbReference type="Gene3D" id="3.10.450.50">
    <property type="match status" value="1"/>
</dbReference>
<gene>
    <name evidence="2" type="ORF">IBG24_09125</name>
</gene>
<dbReference type="RefSeq" id="WP_187769325.1">
    <property type="nucleotide sequence ID" value="NZ_JACTVM010000002.1"/>
</dbReference>
<organism evidence="2 3">
    <name type="scientific">Aeromicrobium senzhongii</name>
    <dbReference type="NCBI Taxonomy" id="2663859"/>
    <lineage>
        <taxon>Bacteria</taxon>
        <taxon>Bacillati</taxon>
        <taxon>Actinomycetota</taxon>
        <taxon>Actinomycetes</taxon>
        <taxon>Propionibacteriales</taxon>
        <taxon>Nocardioidaceae</taxon>
        <taxon>Aeromicrobium</taxon>
    </lineage>
</organism>
<reference evidence="2" key="1">
    <citation type="submission" date="2020-09" db="EMBL/GenBank/DDBJ databases">
        <title>Novel species in genus Aeromicrobium.</title>
        <authorList>
            <person name="Zhang G."/>
        </authorList>
    </citation>
    <scope>NUCLEOTIDE SEQUENCE</scope>
    <source>
        <strain evidence="2">Zg-636</strain>
    </source>
</reference>
<protein>
    <submittedName>
        <fullName evidence="2">Nuclear transport factor 2 family protein</fullName>
    </submittedName>
</protein>
<accession>A0A8I0JZY3</accession>
<feature type="domain" description="SnoaL-like" evidence="1">
    <location>
        <begin position="10"/>
        <end position="133"/>
    </location>
</feature>
<dbReference type="EMBL" id="JACTVM010000002">
    <property type="protein sequence ID" value="MBC9226477.1"/>
    <property type="molecule type" value="Genomic_DNA"/>
</dbReference>
<dbReference type="Pfam" id="PF13577">
    <property type="entry name" value="SnoaL_4"/>
    <property type="match status" value="1"/>
</dbReference>
<evidence type="ECO:0000313" key="3">
    <source>
        <dbReference type="Proteomes" id="UP000620591"/>
    </source>
</evidence>
<dbReference type="AlphaFoldDB" id="A0A8I0JZY3"/>
<dbReference type="InterPro" id="IPR037401">
    <property type="entry name" value="SnoaL-like"/>
</dbReference>
<comment type="caution">
    <text evidence="2">The sequence shown here is derived from an EMBL/GenBank/DDBJ whole genome shotgun (WGS) entry which is preliminary data.</text>
</comment>
<dbReference type="InterPro" id="IPR032710">
    <property type="entry name" value="NTF2-like_dom_sf"/>
</dbReference>
<name>A0A8I0JZY3_9ACTN</name>
<dbReference type="SUPFAM" id="SSF54427">
    <property type="entry name" value="NTF2-like"/>
    <property type="match status" value="1"/>
</dbReference>
<evidence type="ECO:0000313" key="2">
    <source>
        <dbReference type="EMBL" id="MBC9226477.1"/>
    </source>
</evidence>
<sequence length="177" mass="20721">MTDPTFETWAAEREIERVLRVYARGVDRLDLDAVRECYWPDAQDWHGTFRGSRDDFMVWVEGRLGEFERTVHYLANTLIEVQADGDLARVETYAMAYHRIAGTVERGPADLWIGLRYLDRFERRNGAWRIGARVVTYDWKREVEGQELALSPTHVWSERGPGDPLHWILEVDLVGRE</sequence>
<evidence type="ECO:0000259" key="1">
    <source>
        <dbReference type="Pfam" id="PF13577"/>
    </source>
</evidence>
<dbReference type="CDD" id="cd00531">
    <property type="entry name" value="NTF2_like"/>
    <property type="match status" value="1"/>
</dbReference>
<proteinExistence type="predicted"/>